<dbReference type="EMBL" id="JBHTMM010000138">
    <property type="protein sequence ID" value="MFD1312785.1"/>
    <property type="molecule type" value="Genomic_DNA"/>
</dbReference>
<dbReference type="PANTHER" id="PTHR23542">
    <property type="match status" value="1"/>
</dbReference>
<protein>
    <submittedName>
        <fullName evidence="3">MFS transporter</fullName>
    </submittedName>
</protein>
<feature type="transmembrane region" description="Helical" evidence="2">
    <location>
        <begin position="83"/>
        <end position="101"/>
    </location>
</feature>
<sequence>MPRPAGGGASYRAVLSLPHARGLFTAAILARLCYGLLSLPLLLTLRDATGSYAVAGSAAGLFGLISALLGPPRARLVERRPRALMLLAVGYAGMLAVIALTGELGTAPWLVFALAAVAGLFPPPVGPLMRSLWSDLAAEPQQQQCALSLDTVSESTVFAVGPALGAVLIGVWSAPMALAVCAGLVLVGFCALTRTLRRTSSRPHSRLQSATDPDRSNGATGQRPLRRTGFLGLLLLVLGSACALAVEEIAAVPRWGAGTTGALLTLCSAGGVVGGLLYGRRIWRAAPSRRLLVLGATGTAALALLAAAPLLPVAAAALFALGACLDMLLITAYLLVDQLFPAGTRMEAGAWVNTAYNLGSSLGSALAGALLDRHGSGAAFTAATAAAGFGVLAAAATGHCSRRPPRRSPALVGTGSAVHHGDLAETEVLEPIDK</sequence>
<dbReference type="Pfam" id="PF07690">
    <property type="entry name" value="MFS_1"/>
    <property type="match status" value="1"/>
</dbReference>
<keyword evidence="4" id="KW-1185">Reference proteome</keyword>
<dbReference type="InterPro" id="IPR011701">
    <property type="entry name" value="MFS"/>
</dbReference>
<gene>
    <name evidence="3" type="ORF">ACFQ5X_44375</name>
</gene>
<dbReference type="Proteomes" id="UP001597058">
    <property type="component" value="Unassembled WGS sequence"/>
</dbReference>
<accession>A0ABW3XUH5</accession>
<keyword evidence="2" id="KW-0472">Membrane</keyword>
<keyword evidence="2" id="KW-0812">Transmembrane</keyword>
<name>A0ABW3XUH5_9ACTN</name>
<feature type="transmembrane region" description="Helical" evidence="2">
    <location>
        <begin position="291"/>
        <end position="311"/>
    </location>
</feature>
<reference evidence="4" key="1">
    <citation type="journal article" date="2019" name="Int. J. Syst. Evol. Microbiol.">
        <title>The Global Catalogue of Microorganisms (GCM) 10K type strain sequencing project: providing services to taxonomists for standard genome sequencing and annotation.</title>
        <authorList>
            <consortium name="The Broad Institute Genomics Platform"/>
            <consortium name="The Broad Institute Genome Sequencing Center for Infectious Disease"/>
            <person name="Wu L."/>
            <person name="Ma J."/>
        </authorList>
    </citation>
    <scope>NUCLEOTIDE SEQUENCE [LARGE SCALE GENOMIC DNA]</scope>
    <source>
        <strain evidence="4">CGMCC 4.7020</strain>
    </source>
</reference>
<proteinExistence type="predicted"/>
<feature type="transmembrane region" description="Helical" evidence="2">
    <location>
        <begin position="228"/>
        <end position="246"/>
    </location>
</feature>
<dbReference type="Gene3D" id="1.20.1250.20">
    <property type="entry name" value="MFS general substrate transporter like domains"/>
    <property type="match status" value="1"/>
</dbReference>
<keyword evidence="2" id="KW-1133">Transmembrane helix</keyword>
<feature type="transmembrane region" description="Helical" evidence="2">
    <location>
        <begin position="176"/>
        <end position="196"/>
    </location>
</feature>
<evidence type="ECO:0000313" key="3">
    <source>
        <dbReference type="EMBL" id="MFD1312785.1"/>
    </source>
</evidence>
<dbReference type="SUPFAM" id="SSF103473">
    <property type="entry name" value="MFS general substrate transporter"/>
    <property type="match status" value="1"/>
</dbReference>
<dbReference type="RefSeq" id="WP_381236445.1">
    <property type="nucleotide sequence ID" value="NZ_JBHSKH010000029.1"/>
</dbReference>
<dbReference type="PANTHER" id="PTHR23542:SF1">
    <property type="entry name" value="MAJOR FACILITATOR SUPERFAMILY (MFS) PROFILE DOMAIN-CONTAINING PROTEIN"/>
    <property type="match status" value="1"/>
</dbReference>
<evidence type="ECO:0000313" key="4">
    <source>
        <dbReference type="Proteomes" id="UP001597058"/>
    </source>
</evidence>
<feature type="transmembrane region" description="Helical" evidence="2">
    <location>
        <begin position="49"/>
        <end position="71"/>
    </location>
</feature>
<feature type="transmembrane region" description="Helical" evidence="2">
    <location>
        <begin position="377"/>
        <end position="397"/>
    </location>
</feature>
<feature type="transmembrane region" description="Helical" evidence="2">
    <location>
        <begin position="348"/>
        <end position="371"/>
    </location>
</feature>
<organism evidence="3 4">
    <name type="scientific">Streptomyces kaempferi</name>
    <dbReference type="NCBI Taxonomy" id="333725"/>
    <lineage>
        <taxon>Bacteria</taxon>
        <taxon>Bacillati</taxon>
        <taxon>Actinomycetota</taxon>
        <taxon>Actinomycetes</taxon>
        <taxon>Kitasatosporales</taxon>
        <taxon>Streptomycetaceae</taxon>
        <taxon>Streptomyces</taxon>
    </lineage>
</organism>
<evidence type="ECO:0000256" key="2">
    <source>
        <dbReference type="SAM" id="Phobius"/>
    </source>
</evidence>
<feature type="transmembrane region" description="Helical" evidence="2">
    <location>
        <begin position="317"/>
        <end position="336"/>
    </location>
</feature>
<evidence type="ECO:0000256" key="1">
    <source>
        <dbReference type="SAM" id="MobiDB-lite"/>
    </source>
</evidence>
<dbReference type="InterPro" id="IPR036259">
    <property type="entry name" value="MFS_trans_sf"/>
</dbReference>
<comment type="caution">
    <text evidence="3">The sequence shown here is derived from an EMBL/GenBank/DDBJ whole genome shotgun (WGS) entry which is preliminary data.</text>
</comment>
<feature type="region of interest" description="Disordered" evidence="1">
    <location>
        <begin position="201"/>
        <end position="223"/>
    </location>
</feature>
<feature type="transmembrane region" description="Helical" evidence="2">
    <location>
        <begin position="21"/>
        <end position="43"/>
    </location>
</feature>
<feature type="transmembrane region" description="Helical" evidence="2">
    <location>
        <begin position="258"/>
        <end position="279"/>
    </location>
</feature>